<evidence type="ECO:0000256" key="1">
    <source>
        <dbReference type="ARBA" id="ARBA00009809"/>
    </source>
</evidence>
<evidence type="ECO:0000256" key="5">
    <source>
        <dbReference type="ARBA" id="ARBA00023295"/>
    </source>
</evidence>
<keyword evidence="2" id="KW-0732">Signal</keyword>
<feature type="compositionally biased region" description="Low complexity" evidence="6">
    <location>
        <begin position="1"/>
        <end position="13"/>
    </location>
</feature>
<dbReference type="SUPFAM" id="SSF49785">
    <property type="entry name" value="Galactose-binding domain-like"/>
    <property type="match status" value="1"/>
</dbReference>
<keyword evidence="10" id="KW-1185">Reference proteome</keyword>
<gene>
    <name evidence="9" type="ORF">MUK42_20988</name>
</gene>
<feature type="domain" description="Beta-galactosidase galactose-binding" evidence="8">
    <location>
        <begin position="355"/>
        <end position="417"/>
    </location>
</feature>
<feature type="region of interest" description="Disordered" evidence="6">
    <location>
        <begin position="1"/>
        <end position="29"/>
    </location>
</feature>
<protein>
    <submittedName>
        <fullName evidence="9">Beta-galactosidase</fullName>
    </submittedName>
</protein>
<organism evidence="9 10">
    <name type="scientific">Musa troglodytarum</name>
    <name type="common">fe'i banana</name>
    <dbReference type="NCBI Taxonomy" id="320322"/>
    <lineage>
        <taxon>Eukaryota</taxon>
        <taxon>Viridiplantae</taxon>
        <taxon>Streptophyta</taxon>
        <taxon>Embryophyta</taxon>
        <taxon>Tracheophyta</taxon>
        <taxon>Spermatophyta</taxon>
        <taxon>Magnoliopsida</taxon>
        <taxon>Liliopsida</taxon>
        <taxon>Zingiberales</taxon>
        <taxon>Musaceae</taxon>
        <taxon>Musa</taxon>
    </lineage>
</organism>
<dbReference type="FunFam" id="2.60.120.260:FF:000021">
    <property type="entry name" value="Beta-galactosidase"/>
    <property type="match status" value="1"/>
</dbReference>
<evidence type="ECO:0000313" key="9">
    <source>
        <dbReference type="EMBL" id="URE07409.1"/>
    </source>
</evidence>
<reference evidence="9" key="1">
    <citation type="submission" date="2022-05" db="EMBL/GenBank/DDBJ databases">
        <title>The Musa troglodytarum L. genome provides insights into the mechanism of non-climacteric behaviour and enrichment of carotenoids.</title>
        <authorList>
            <person name="Wang J."/>
        </authorList>
    </citation>
    <scope>NUCLEOTIDE SEQUENCE</scope>
    <source>
        <tissue evidence="9">Leaf</tissue>
    </source>
</reference>
<sequence length="450" mass="49537">MWSSSSSSSSSSRLPPPSSPLPLNSPPPLCPSIAAMAPRSRDRQPMIGGFRFQMTCFGKMIALFGSSAVMCTTSVFFRRYTTDGGSRETLDKGTIPGEGWLTHWGEQIAETDANRTAAALEKILSRNGSAVLYDAPIKESGDVDNLKYKALRRVIQEYSGVALSLPPPDNGKKGYGLVTVHKIASFFEVLDDMNNPMTAVESEQPLAMESVGQMFGFLLYVSELPIMGTSSILKIQKVHDRAQVFVSCMSDKNGGSPTHVGVIERWSNGELEIPKVSCSSNISLFILVENMGRVNYGKYIFDRKGILSDVTVDGAVLLGWKMYPISLDICSKLFNVNPIKQVSISRTAEKISAEPGFYEGRFDIYSIEQVKDTFISFRGWNKGIAFVNNFNIGRFWPSFGPQCTLYVPAPILRQGENVVVILELHAPNSGLTINLVKKPDFTCGSKQYQK</sequence>
<dbReference type="Pfam" id="PF21317">
    <property type="entry name" value="BetaGal_ABD_1"/>
    <property type="match status" value="1"/>
</dbReference>
<keyword evidence="5" id="KW-0326">Glycosidase</keyword>
<keyword evidence="4" id="KW-0325">Glycoprotein</keyword>
<dbReference type="EMBL" id="CP097507">
    <property type="protein sequence ID" value="URE07409.1"/>
    <property type="molecule type" value="Genomic_DNA"/>
</dbReference>
<dbReference type="Proteomes" id="UP001055439">
    <property type="component" value="Chromosome 5"/>
</dbReference>
<proteinExistence type="inferred from homology"/>
<dbReference type="GO" id="GO:0005975">
    <property type="term" value="P:carbohydrate metabolic process"/>
    <property type="evidence" value="ECO:0007669"/>
    <property type="project" value="InterPro"/>
</dbReference>
<feature type="domain" description="Beta-galactosidase 1-like first all-beta" evidence="7">
    <location>
        <begin position="205"/>
        <end position="325"/>
    </location>
</feature>
<dbReference type="PANTHER" id="PTHR23421">
    <property type="entry name" value="BETA-GALACTOSIDASE RELATED"/>
    <property type="match status" value="1"/>
</dbReference>
<dbReference type="InterPro" id="IPR001944">
    <property type="entry name" value="Glycoside_Hdrlase_35"/>
</dbReference>
<evidence type="ECO:0000313" key="10">
    <source>
        <dbReference type="Proteomes" id="UP001055439"/>
    </source>
</evidence>
<dbReference type="GO" id="GO:0004553">
    <property type="term" value="F:hydrolase activity, hydrolyzing O-glycosyl compounds"/>
    <property type="evidence" value="ECO:0007669"/>
    <property type="project" value="InterPro"/>
</dbReference>
<dbReference type="InterPro" id="IPR008979">
    <property type="entry name" value="Galactose-bd-like_sf"/>
</dbReference>
<evidence type="ECO:0000256" key="6">
    <source>
        <dbReference type="SAM" id="MobiDB-lite"/>
    </source>
</evidence>
<evidence type="ECO:0000259" key="7">
    <source>
        <dbReference type="Pfam" id="PF21317"/>
    </source>
</evidence>
<evidence type="ECO:0000256" key="2">
    <source>
        <dbReference type="ARBA" id="ARBA00022729"/>
    </source>
</evidence>
<comment type="similarity">
    <text evidence="1">Belongs to the glycosyl hydrolase 35 family.</text>
</comment>
<feature type="compositionally biased region" description="Pro residues" evidence="6">
    <location>
        <begin position="14"/>
        <end position="29"/>
    </location>
</feature>
<accession>A0A9E7G352</accession>
<dbReference type="InterPro" id="IPR048913">
    <property type="entry name" value="BetaGal_gal-bd"/>
</dbReference>
<dbReference type="Pfam" id="PF21467">
    <property type="entry name" value="BetaGal_gal-bd"/>
    <property type="match status" value="1"/>
</dbReference>
<keyword evidence="3" id="KW-0378">Hydrolase</keyword>
<name>A0A9E7G352_9LILI</name>
<evidence type="ECO:0000259" key="8">
    <source>
        <dbReference type="Pfam" id="PF21467"/>
    </source>
</evidence>
<dbReference type="OrthoDB" id="1657402at2759"/>
<evidence type="ECO:0000256" key="4">
    <source>
        <dbReference type="ARBA" id="ARBA00023180"/>
    </source>
</evidence>
<dbReference type="Gene3D" id="2.60.120.260">
    <property type="entry name" value="Galactose-binding domain-like"/>
    <property type="match status" value="2"/>
</dbReference>
<dbReference type="AlphaFoldDB" id="A0A9E7G352"/>
<evidence type="ECO:0000256" key="3">
    <source>
        <dbReference type="ARBA" id="ARBA00022801"/>
    </source>
</evidence>
<dbReference type="InterPro" id="IPR048912">
    <property type="entry name" value="BetaGal1-like_ABD1"/>
</dbReference>